<feature type="transmembrane region" description="Helical" evidence="5">
    <location>
        <begin position="101"/>
        <end position="121"/>
    </location>
</feature>
<dbReference type="InterPro" id="IPR011527">
    <property type="entry name" value="ABC1_TM_dom"/>
</dbReference>
<gene>
    <name evidence="7" type="ORF">CTEN210_08036</name>
</gene>
<comment type="subcellular location">
    <subcellularLocation>
        <location evidence="1">Membrane</location>
        <topology evidence="1">Multi-pass membrane protein</topology>
    </subcellularLocation>
</comment>
<feature type="domain" description="ABC transmembrane type-1" evidence="6">
    <location>
        <begin position="57"/>
        <end position="354"/>
    </location>
</feature>
<keyword evidence="8" id="KW-1185">Reference proteome</keyword>
<evidence type="ECO:0000259" key="6">
    <source>
        <dbReference type="PROSITE" id="PS50929"/>
    </source>
</evidence>
<proteinExistence type="predicted"/>
<dbReference type="Proteomes" id="UP001054902">
    <property type="component" value="Unassembled WGS sequence"/>
</dbReference>
<feature type="transmembrane region" description="Helical" evidence="5">
    <location>
        <begin position="176"/>
        <end position="202"/>
    </location>
</feature>
<dbReference type="AlphaFoldDB" id="A0AAD3H5W7"/>
<keyword evidence="3 5" id="KW-1133">Transmembrane helix</keyword>
<dbReference type="InterPro" id="IPR036640">
    <property type="entry name" value="ABC1_TM_sf"/>
</dbReference>
<evidence type="ECO:0000256" key="5">
    <source>
        <dbReference type="SAM" id="Phobius"/>
    </source>
</evidence>
<feature type="transmembrane region" description="Helical" evidence="5">
    <location>
        <begin position="55"/>
        <end position="81"/>
    </location>
</feature>
<evidence type="ECO:0000313" key="7">
    <source>
        <dbReference type="EMBL" id="GFH51560.1"/>
    </source>
</evidence>
<dbReference type="PROSITE" id="PS50929">
    <property type="entry name" value="ABC_TM1F"/>
    <property type="match status" value="1"/>
</dbReference>
<dbReference type="PANTHER" id="PTHR24221">
    <property type="entry name" value="ATP-BINDING CASSETTE SUB-FAMILY B"/>
    <property type="match status" value="1"/>
</dbReference>
<dbReference type="GO" id="GO:0140359">
    <property type="term" value="F:ABC-type transporter activity"/>
    <property type="evidence" value="ECO:0007669"/>
    <property type="project" value="InterPro"/>
</dbReference>
<accession>A0AAD3H5W7</accession>
<comment type="caution">
    <text evidence="7">The sequence shown here is derived from an EMBL/GenBank/DDBJ whole genome shotgun (WGS) entry which is preliminary data.</text>
</comment>
<dbReference type="Gene3D" id="1.20.1560.10">
    <property type="entry name" value="ABC transporter type 1, transmembrane domain"/>
    <property type="match status" value="1"/>
</dbReference>
<evidence type="ECO:0000313" key="8">
    <source>
        <dbReference type="Proteomes" id="UP001054902"/>
    </source>
</evidence>
<dbReference type="EMBL" id="BLLK01000045">
    <property type="protein sequence ID" value="GFH51560.1"/>
    <property type="molecule type" value="Genomic_DNA"/>
</dbReference>
<keyword evidence="4 5" id="KW-0472">Membrane</keyword>
<dbReference type="GO" id="GO:0016020">
    <property type="term" value="C:membrane"/>
    <property type="evidence" value="ECO:0007669"/>
    <property type="project" value="UniProtKB-SubCell"/>
</dbReference>
<evidence type="ECO:0000256" key="3">
    <source>
        <dbReference type="ARBA" id="ARBA00022989"/>
    </source>
</evidence>
<organism evidence="7 8">
    <name type="scientific">Chaetoceros tenuissimus</name>
    <dbReference type="NCBI Taxonomy" id="426638"/>
    <lineage>
        <taxon>Eukaryota</taxon>
        <taxon>Sar</taxon>
        <taxon>Stramenopiles</taxon>
        <taxon>Ochrophyta</taxon>
        <taxon>Bacillariophyta</taxon>
        <taxon>Coscinodiscophyceae</taxon>
        <taxon>Chaetocerotophycidae</taxon>
        <taxon>Chaetocerotales</taxon>
        <taxon>Chaetocerotaceae</taxon>
        <taxon>Chaetoceros</taxon>
    </lineage>
</organism>
<dbReference type="PANTHER" id="PTHR24221:SF620">
    <property type="entry name" value="ABC TRANSMEMBRANE TYPE-1 DOMAIN-CONTAINING PROTEIN"/>
    <property type="match status" value="1"/>
</dbReference>
<keyword evidence="2 5" id="KW-0812">Transmembrane</keyword>
<evidence type="ECO:0000256" key="1">
    <source>
        <dbReference type="ARBA" id="ARBA00004141"/>
    </source>
</evidence>
<dbReference type="SUPFAM" id="SSF90123">
    <property type="entry name" value="ABC transporter transmembrane region"/>
    <property type="match status" value="1"/>
</dbReference>
<sequence>MTSNEKTQLIPKDLEAASDHAAKPQVQQDVVPSWSELMDTIKPFVRPQGWKHSMYAIIALLSVLIGKLLSVLPPLAIKYAVDKISEINSMSSPDATETSQTLKAVIHAVLAFFGLKAIIMLNGIVEDLAQRTVALDAERRFATKLFSHLHTLSLSYHLEKHIGEITRIMNRGSDSISTVISSFLFYILPTFFQAIIVSVVFWKLVEMPMIAVSTLVAIVLYLGFTIFVTKTRIIFRRKLIEASDAVGQKETETLVNYETVSIFGRTTYEIEQYTKLRQEYKDRRVEMLAMFALLQAGQNFIKLLGTSSGLLIAGIAAVSGEKMTAGTFVIVQMYIDQLFQPLTQLGWQYRMITQSFTDLEKAATMLKRVPEVQDANDAVEWSTNGTGSEIVFKNVSFHYKVASQKRPLGTALNAPVIKGAGRHGMRRGRLAMGLVDEVYDKRNKSEDGEEEIIQLGGVDNIDLAIPAGNTLVHLDQAKRH</sequence>
<reference evidence="7 8" key="1">
    <citation type="journal article" date="2021" name="Sci. Rep.">
        <title>The genome of the diatom Chaetoceros tenuissimus carries an ancient integrated fragment of an extant virus.</title>
        <authorList>
            <person name="Hongo Y."/>
            <person name="Kimura K."/>
            <person name="Takaki Y."/>
            <person name="Yoshida Y."/>
            <person name="Baba S."/>
            <person name="Kobayashi G."/>
            <person name="Nagasaki K."/>
            <person name="Hano T."/>
            <person name="Tomaru Y."/>
        </authorList>
    </citation>
    <scope>NUCLEOTIDE SEQUENCE [LARGE SCALE GENOMIC DNA]</scope>
    <source>
        <strain evidence="7 8">NIES-3715</strain>
    </source>
</reference>
<feature type="transmembrane region" description="Helical" evidence="5">
    <location>
        <begin position="208"/>
        <end position="228"/>
    </location>
</feature>
<dbReference type="Pfam" id="PF00664">
    <property type="entry name" value="ABC_membrane"/>
    <property type="match status" value="1"/>
</dbReference>
<evidence type="ECO:0000256" key="2">
    <source>
        <dbReference type="ARBA" id="ARBA00022692"/>
    </source>
</evidence>
<protein>
    <recommendedName>
        <fullName evidence="6">ABC transmembrane type-1 domain-containing protein</fullName>
    </recommendedName>
</protein>
<name>A0AAD3H5W7_9STRA</name>
<dbReference type="InterPro" id="IPR039421">
    <property type="entry name" value="Type_1_exporter"/>
</dbReference>
<dbReference type="GO" id="GO:0005524">
    <property type="term" value="F:ATP binding"/>
    <property type="evidence" value="ECO:0007669"/>
    <property type="project" value="InterPro"/>
</dbReference>
<evidence type="ECO:0000256" key="4">
    <source>
        <dbReference type="ARBA" id="ARBA00023136"/>
    </source>
</evidence>